<dbReference type="GO" id="GO:0005737">
    <property type="term" value="C:cytoplasm"/>
    <property type="evidence" value="ECO:0007669"/>
    <property type="project" value="TreeGrafter"/>
</dbReference>
<dbReference type="AlphaFoldDB" id="A0A9P6YV68"/>
<gene>
    <name evidence="8" type="ORF">G6F50_010919</name>
</gene>
<evidence type="ECO:0000256" key="6">
    <source>
        <dbReference type="ARBA" id="ARBA00023306"/>
    </source>
</evidence>
<reference evidence="8 9" key="1">
    <citation type="journal article" date="2020" name="Microb. Genom.">
        <title>Genetic diversity of clinical and environmental Mucorales isolates obtained from an investigation of mucormycosis cases among solid organ transplant recipients.</title>
        <authorList>
            <person name="Nguyen M.H."/>
            <person name="Kaul D."/>
            <person name="Muto C."/>
            <person name="Cheng S.J."/>
            <person name="Richter R.A."/>
            <person name="Bruno V.M."/>
            <person name="Liu G."/>
            <person name="Beyhan S."/>
            <person name="Sundermann A.J."/>
            <person name="Mounaud S."/>
            <person name="Pasculle A.W."/>
            <person name="Nierman W.C."/>
            <person name="Driscoll E."/>
            <person name="Cumbie R."/>
            <person name="Clancy C.J."/>
            <person name="Dupont C.L."/>
        </authorList>
    </citation>
    <scope>NUCLEOTIDE SEQUENCE [LARGE SCALE GENOMIC DNA]</scope>
    <source>
        <strain evidence="8 9">GL24</strain>
    </source>
</reference>
<dbReference type="EMBL" id="JAANIU010002565">
    <property type="protein sequence ID" value="KAG1564548.1"/>
    <property type="molecule type" value="Genomic_DNA"/>
</dbReference>
<dbReference type="InterPro" id="IPR003511">
    <property type="entry name" value="HORMA_dom"/>
</dbReference>
<feature type="domain" description="HORMA" evidence="7">
    <location>
        <begin position="10"/>
        <end position="201"/>
    </location>
</feature>
<dbReference type="PROSITE" id="PS50815">
    <property type="entry name" value="HORMA"/>
    <property type="match status" value="1"/>
</dbReference>
<dbReference type="InterPro" id="IPR036570">
    <property type="entry name" value="HORMA_dom_sf"/>
</dbReference>
<evidence type="ECO:0000313" key="8">
    <source>
        <dbReference type="EMBL" id="KAG1564548.1"/>
    </source>
</evidence>
<dbReference type="GO" id="GO:0000776">
    <property type="term" value="C:kinetochore"/>
    <property type="evidence" value="ECO:0007669"/>
    <property type="project" value="TreeGrafter"/>
</dbReference>
<dbReference type="PANTHER" id="PTHR11842:SF11">
    <property type="entry name" value="MITOTIC SPINDLE ASSEMBLY CHECKPOINT PROTEIN MAD2A"/>
    <property type="match status" value="1"/>
</dbReference>
<evidence type="ECO:0000256" key="3">
    <source>
        <dbReference type="ARBA" id="ARBA00022618"/>
    </source>
</evidence>
<dbReference type="GO" id="GO:0005654">
    <property type="term" value="C:nucleoplasm"/>
    <property type="evidence" value="ECO:0007669"/>
    <property type="project" value="TreeGrafter"/>
</dbReference>
<evidence type="ECO:0000256" key="4">
    <source>
        <dbReference type="ARBA" id="ARBA00022776"/>
    </source>
</evidence>
<comment type="similarity">
    <text evidence="2">Belongs to the MAD2 family.</text>
</comment>
<keyword evidence="5" id="KW-0539">Nucleus</keyword>
<dbReference type="GO" id="GO:0007094">
    <property type="term" value="P:mitotic spindle assembly checkpoint signaling"/>
    <property type="evidence" value="ECO:0007669"/>
    <property type="project" value="TreeGrafter"/>
</dbReference>
<accession>A0A9P6YV68</accession>
<name>A0A9P6YV68_9FUNG</name>
<keyword evidence="3" id="KW-0132">Cell division</keyword>
<comment type="subcellular location">
    <subcellularLocation>
        <location evidence="1">Nucleus</location>
    </subcellularLocation>
</comment>
<keyword evidence="6" id="KW-0131">Cell cycle</keyword>
<dbReference type="PANTHER" id="PTHR11842">
    <property type="entry name" value="MITOTIC SPINDLE ASSEMBLY CHECKPOINT PROTEIN MAD2"/>
    <property type="match status" value="1"/>
</dbReference>
<dbReference type="Gene3D" id="3.30.900.10">
    <property type="entry name" value="HORMA domain"/>
    <property type="match status" value="1"/>
</dbReference>
<keyword evidence="4" id="KW-0498">Mitosis</keyword>
<sequence>MDLNSAITIEGSSHLVVKFFECGLINILYQRGIYPADDFEVSVKYGMSTMGTSNMDLKQYIDKIINQLEVWLKSNSICKLVIVIKSLERDEVVERWHFDVELNNGENGIPMAENIPPEQAMEIQKQTIKQIRSILRQITSSVSYLPELDEECTFNVLVYGDKDIEVPVAWGDSDAHLIKGGGEHLRLKPFSTLVHRVEPFVAYKMDDSL</sequence>
<dbReference type="SUPFAM" id="SSF56019">
    <property type="entry name" value="The spindle assembly checkpoint protein mad2"/>
    <property type="match status" value="1"/>
</dbReference>
<evidence type="ECO:0000256" key="5">
    <source>
        <dbReference type="ARBA" id="ARBA00023242"/>
    </source>
</evidence>
<evidence type="ECO:0000256" key="1">
    <source>
        <dbReference type="ARBA" id="ARBA00004123"/>
    </source>
</evidence>
<dbReference type="GO" id="GO:0051301">
    <property type="term" value="P:cell division"/>
    <property type="evidence" value="ECO:0007669"/>
    <property type="project" value="UniProtKB-KW"/>
</dbReference>
<comment type="caution">
    <text evidence="8">The sequence shown here is derived from an EMBL/GenBank/DDBJ whole genome shotgun (WGS) entry which is preliminary data.</text>
</comment>
<dbReference type="Proteomes" id="UP000740926">
    <property type="component" value="Unassembled WGS sequence"/>
</dbReference>
<dbReference type="InterPro" id="IPR045091">
    <property type="entry name" value="Mad2-like"/>
</dbReference>
<evidence type="ECO:0000259" key="7">
    <source>
        <dbReference type="PROSITE" id="PS50815"/>
    </source>
</evidence>
<evidence type="ECO:0000313" key="9">
    <source>
        <dbReference type="Proteomes" id="UP000740926"/>
    </source>
</evidence>
<keyword evidence="9" id="KW-1185">Reference proteome</keyword>
<protein>
    <recommendedName>
        <fullName evidence="7">HORMA domain-containing protein</fullName>
    </recommendedName>
</protein>
<evidence type="ECO:0000256" key="2">
    <source>
        <dbReference type="ARBA" id="ARBA00010348"/>
    </source>
</evidence>
<dbReference type="Pfam" id="PF02301">
    <property type="entry name" value="HORMA"/>
    <property type="match status" value="1"/>
</dbReference>
<proteinExistence type="inferred from homology"/>
<organism evidence="8 9">
    <name type="scientific">Rhizopus delemar</name>
    <dbReference type="NCBI Taxonomy" id="936053"/>
    <lineage>
        <taxon>Eukaryota</taxon>
        <taxon>Fungi</taxon>
        <taxon>Fungi incertae sedis</taxon>
        <taxon>Mucoromycota</taxon>
        <taxon>Mucoromycotina</taxon>
        <taxon>Mucoromycetes</taxon>
        <taxon>Mucorales</taxon>
        <taxon>Mucorineae</taxon>
        <taxon>Rhizopodaceae</taxon>
        <taxon>Rhizopus</taxon>
    </lineage>
</organism>